<reference evidence="11 12" key="1">
    <citation type="journal article" date="2021" name="Elife">
        <title>Chloroplast acquisition without the gene transfer in kleptoplastic sea slugs, Plakobranchus ocellatus.</title>
        <authorList>
            <person name="Maeda T."/>
            <person name="Takahashi S."/>
            <person name="Yoshida T."/>
            <person name="Shimamura S."/>
            <person name="Takaki Y."/>
            <person name="Nagai Y."/>
            <person name="Toyoda A."/>
            <person name="Suzuki Y."/>
            <person name="Arimoto A."/>
            <person name="Ishii H."/>
            <person name="Satoh N."/>
            <person name="Nishiyama T."/>
            <person name="Hasebe M."/>
            <person name="Maruyama T."/>
            <person name="Minagawa J."/>
            <person name="Obokata J."/>
            <person name="Shigenobu S."/>
        </authorList>
    </citation>
    <scope>NUCLEOTIDE SEQUENCE [LARGE SCALE GENOMIC DNA]</scope>
</reference>
<evidence type="ECO:0000313" key="12">
    <source>
        <dbReference type="Proteomes" id="UP000762676"/>
    </source>
</evidence>
<keyword evidence="3" id="KW-0597">Phosphoprotein</keyword>
<keyword evidence="4" id="KW-0809">Transit peptide</keyword>
<dbReference type="GO" id="GO:0005739">
    <property type="term" value="C:mitochondrion"/>
    <property type="evidence" value="ECO:0007669"/>
    <property type="project" value="UniProtKB-SubCell"/>
</dbReference>
<keyword evidence="5 11" id="KW-0689">Ribosomal protein</keyword>
<dbReference type="Proteomes" id="UP000762676">
    <property type="component" value="Unassembled WGS sequence"/>
</dbReference>
<evidence type="ECO:0000256" key="2">
    <source>
        <dbReference type="ARBA" id="ARBA00006136"/>
    </source>
</evidence>
<protein>
    <recommendedName>
        <fullName evidence="9">Small ribosomal subunit protein mS40</fullName>
    </recommendedName>
    <alternativeName>
        <fullName evidence="8">28S ribosomal protein S18-2, mitochondrial</fullName>
    </alternativeName>
    <alternativeName>
        <fullName evidence="10">28S ribosomal protein S18b, mitochondrial</fullName>
    </alternativeName>
</protein>
<evidence type="ECO:0000313" key="11">
    <source>
        <dbReference type="EMBL" id="GFS18029.1"/>
    </source>
</evidence>
<proteinExistence type="inferred from homology"/>
<dbReference type="GO" id="GO:0003735">
    <property type="term" value="F:structural constituent of ribosome"/>
    <property type="evidence" value="ECO:0007669"/>
    <property type="project" value="InterPro"/>
</dbReference>
<accession>A0AAV4J5E1</accession>
<evidence type="ECO:0000256" key="10">
    <source>
        <dbReference type="ARBA" id="ARBA00035515"/>
    </source>
</evidence>
<keyword evidence="12" id="KW-1185">Reference proteome</keyword>
<dbReference type="GO" id="GO:1990904">
    <property type="term" value="C:ribonucleoprotein complex"/>
    <property type="evidence" value="ECO:0007669"/>
    <property type="project" value="UniProtKB-KW"/>
</dbReference>
<evidence type="ECO:0000256" key="7">
    <source>
        <dbReference type="ARBA" id="ARBA00023274"/>
    </source>
</evidence>
<dbReference type="PANTHER" id="PTHR13329:SF2">
    <property type="entry name" value="SMALL RIBOSOMAL SUBUNIT PROTEIN MS40"/>
    <property type="match status" value="1"/>
</dbReference>
<dbReference type="SUPFAM" id="SSF46911">
    <property type="entry name" value="Ribosomal protein S18"/>
    <property type="match status" value="1"/>
</dbReference>
<dbReference type="GO" id="GO:0005840">
    <property type="term" value="C:ribosome"/>
    <property type="evidence" value="ECO:0007669"/>
    <property type="project" value="UniProtKB-KW"/>
</dbReference>
<evidence type="ECO:0000256" key="1">
    <source>
        <dbReference type="ARBA" id="ARBA00004173"/>
    </source>
</evidence>
<dbReference type="PANTHER" id="PTHR13329">
    <property type="entry name" value="MITOCHONDRIAL RIBOSOMAL PROTEIN S18B"/>
    <property type="match status" value="1"/>
</dbReference>
<dbReference type="Pfam" id="PF01084">
    <property type="entry name" value="Ribosomal_S18"/>
    <property type="match status" value="1"/>
</dbReference>
<dbReference type="InterPro" id="IPR001648">
    <property type="entry name" value="Ribosomal_bS18"/>
</dbReference>
<dbReference type="InterPro" id="IPR040054">
    <property type="entry name" value="MRPS18B"/>
</dbReference>
<dbReference type="AlphaFoldDB" id="A0AAV4J5E1"/>
<comment type="caution">
    <text evidence="11">The sequence shown here is derived from an EMBL/GenBank/DDBJ whole genome shotgun (WGS) entry which is preliminary data.</text>
</comment>
<evidence type="ECO:0000256" key="3">
    <source>
        <dbReference type="ARBA" id="ARBA00022553"/>
    </source>
</evidence>
<dbReference type="GO" id="GO:0032543">
    <property type="term" value="P:mitochondrial translation"/>
    <property type="evidence" value="ECO:0007669"/>
    <property type="project" value="InterPro"/>
</dbReference>
<evidence type="ECO:0000256" key="5">
    <source>
        <dbReference type="ARBA" id="ARBA00022980"/>
    </source>
</evidence>
<evidence type="ECO:0000256" key="6">
    <source>
        <dbReference type="ARBA" id="ARBA00023128"/>
    </source>
</evidence>
<dbReference type="EMBL" id="BMAT01009994">
    <property type="protein sequence ID" value="GFS18029.1"/>
    <property type="molecule type" value="Genomic_DNA"/>
</dbReference>
<organism evidence="11 12">
    <name type="scientific">Elysia marginata</name>
    <dbReference type="NCBI Taxonomy" id="1093978"/>
    <lineage>
        <taxon>Eukaryota</taxon>
        <taxon>Metazoa</taxon>
        <taxon>Spiralia</taxon>
        <taxon>Lophotrochozoa</taxon>
        <taxon>Mollusca</taxon>
        <taxon>Gastropoda</taxon>
        <taxon>Heterobranchia</taxon>
        <taxon>Euthyneura</taxon>
        <taxon>Panpulmonata</taxon>
        <taxon>Sacoglossa</taxon>
        <taxon>Placobranchoidea</taxon>
        <taxon>Plakobranchidae</taxon>
        <taxon>Elysia</taxon>
    </lineage>
</organism>
<comment type="similarity">
    <text evidence="2">Belongs to the bacterial ribosomal protein bS18 family. Mitochondrion-specific ribosomal protein mS40 subfamily.</text>
</comment>
<dbReference type="Gene3D" id="4.10.640.10">
    <property type="entry name" value="Ribosomal protein S18"/>
    <property type="match status" value="1"/>
</dbReference>
<evidence type="ECO:0000256" key="9">
    <source>
        <dbReference type="ARBA" id="ARBA00035130"/>
    </source>
</evidence>
<keyword evidence="7" id="KW-0687">Ribonucleoprotein</keyword>
<name>A0AAV4J5E1_9GAST</name>
<evidence type="ECO:0000256" key="4">
    <source>
        <dbReference type="ARBA" id="ARBA00022946"/>
    </source>
</evidence>
<keyword evidence="6" id="KW-0496">Mitochondrion</keyword>
<evidence type="ECO:0000256" key="8">
    <source>
        <dbReference type="ARBA" id="ARBA00032055"/>
    </source>
</evidence>
<gene>
    <name evidence="11" type="ORF">ElyMa_004997000</name>
</gene>
<comment type="subcellular location">
    <subcellularLocation>
        <location evidence="1">Mitochondrion</location>
    </subcellularLocation>
</comment>
<dbReference type="InterPro" id="IPR036870">
    <property type="entry name" value="Ribosomal_bS18_sf"/>
</dbReference>
<sequence>MAASLRSVLQHQIPLNSLQHNSYTIRNPLTWCRNLAMTKRLLQEDAEAKAEDNDNGSPSTKRQVVDVETSIRYLDSKAFQQGYGDKPVWFHYRRNFKGQFPPKTRKTCIRKGELSTSSPCPVCRDEYLVVDAKNTKLLKQFISPFSGEILESRQTGLCQKVQKTLVLEVTRAQDEGRLEKPLPFRSYNYDDYTS</sequence>